<evidence type="ECO:0000313" key="2">
    <source>
        <dbReference type="Proteomes" id="UP000215223"/>
    </source>
</evidence>
<gene>
    <name evidence="1" type="ORF">CFP71_21025</name>
</gene>
<dbReference type="Proteomes" id="UP000215223">
    <property type="component" value="Unassembled WGS sequence"/>
</dbReference>
<dbReference type="NCBIfam" id="NF038175">
    <property type="entry name" value="IniB_NTERM"/>
    <property type="match status" value="1"/>
</dbReference>
<reference evidence="1 2" key="1">
    <citation type="submission" date="2017-07" db="EMBL/GenBank/DDBJ databases">
        <title>Amycolatopsis thailandensis Genome sequencing and assembly.</title>
        <authorList>
            <person name="Kaur N."/>
            <person name="Mayilraj S."/>
        </authorList>
    </citation>
    <scope>NUCLEOTIDE SEQUENCE [LARGE SCALE GENOMIC DNA]</scope>
    <source>
        <strain evidence="1 2">JCM 16380</strain>
    </source>
</reference>
<keyword evidence="2" id="KW-1185">Reference proteome</keyword>
<dbReference type="AlphaFoldDB" id="A0A229S487"/>
<evidence type="ECO:0000313" key="1">
    <source>
        <dbReference type="EMBL" id="OXM53700.1"/>
    </source>
</evidence>
<protein>
    <submittedName>
        <fullName evidence="1">Uncharacterized protein</fullName>
    </submittedName>
</protein>
<dbReference type="EMBL" id="NMQT01000073">
    <property type="protein sequence ID" value="OXM53700.1"/>
    <property type="molecule type" value="Genomic_DNA"/>
</dbReference>
<accession>A0A229S487</accession>
<dbReference type="OrthoDB" id="3403955at2"/>
<comment type="caution">
    <text evidence="1">The sequence shown here is derived from an EMBL/GenBank/DDBJ whole genome shotgun (WGS) entry which is preliminary data.</text>
</comment>
<dbReference type="RefSeq" id="WP_093935570.1">
    <property type="nucleotide sequence ID" value="NZ_NMQT01000073.1"/>
</dbReference>
<sequence>MNPTQSLYDFTLNLLNDPSARDSFGSNPQQVLNDAGLGDISGADLHEILPLVLDYAPTNTLGGENGLDLDSITTGQAGAIEQLKALTQSLSLGDATSENNVLGAVGGMTAITQNVAAPFTAAGDLAGKIDNIGGGEVAPVGAVTGAVGDVAGNVTGGDVTGALDGGNLTSGLQDVSGLDSAIDGTQGVGSTVGDLTSTLGVNTGLEHTIGDVTAHGVGDIAGKVSGVTSHLDDVANDSAVGNVTNHVGDVTNHIGDIGSHAGSVNDVHDVVSNVGNGALGGGIAADLSHLTVGSGNDLHITD</sequence>
<dbReference type="InterPro" id="IPR049709">
    <property type="entry name" value="IniB-like_N"/>
</dbReference>
<organism evidence="1 2">
    <name type="scientific">Amycolatopsis thailandensis</name>
    <dbReference type="NCBI Taxonomy" id="589330"/>
    <lineage>
        <taxon>Bacteria</taxon>
        <taxon>Bacillati</taxon>
        <taxon>Actinomycetota</taxon>
        <taxon>Actinomycetes</taxon>
        <taxon>Pseudonocardiales</taxon>
        <taxon>Pseudonocardiaceae</taxon>
        <taxon>Amycolatopsis</taxon>
    </lineage>
</organism>
<proteinExistence type="predicted"/>
<name>A0A229S487_9PSEU</name>